<evidence type="ECO:0000313" key="6">
    <source>
        <dbReference type="Proteomes" id="UP001565236"/>
    </source>
</evidence>
<evidence type="ECO:0000256" key="3">
    <source>
        <dbReference type="ARBA" id="ARBA00023163"/>
    </source>
</evidence>
<dbReference type="InterPro" id="IPR036388">
    <property type="entry name" value="WH-like_DNA-bd_sf"/>
</dbReference>
<evidence type="ECO:0000256" key="1">
    <source>
        <dbReference type="ARBA" id="ARBA00023015"/>
    </source>
</evidence>
<sequence length="144" mass="16429">MVKEVDKYASIFNNKVRRELNYHCEQLGLSESNYFYLKFLAETPGISQNYFIASLHREQSVVTRQINRLVQDGWIDKKVSATDHRRSELYLTEKGQGVLKKLAAITALVDEHALAGLTSTEAETFAHLLKKAALSYSVEKYTDL</sequence>
<dbReference type="PANTHER" id="PTHR42756:SF1">
    <property type="entry name" value="TRANSCRIPTIONAL REPRESSOR OF EMRAB OPERON"/>
    <property type="match status" value="1"/>
</dbReference>
<name>A0ABV4DLG2_9LACO</name>
<dbReference type="Pfam" id="PF12802">
    <property type="entry name" value="MarR_2"/>
    <property type="match status" value="1"/>
</dbReference>
<dbReference type="RefSeq" id="WP_369939642.1">
    <property type="nucleotide sequence ID" value="NZ_JBCLUF010000001.1"/>
</dbReference>
<dbReference type="PANTHER" id="PTHR42756">
    <property type="entry name" value="TRANSCRIPTIONAL REGULATOR, MARR"/>
    <property type="match status" value="1"/>
</dbReference>
<evidence type="ECO:0000313" key="5">
    <source>
        <dbReference type="EMBL" id="MEY8661312.1"/>
    </source>
</evidence>
<feature type="domain" description="HTH marR-type" evidence="4">
    <location>
        <begin position="1"/>
        <end position="134"/>
    </location>
</feature>
<evidence type="ECO:0000256" key="2">
    <source>
        <dbReference type="ARBA" id="ARBA00023125"/>
    </source>
</evidence>
<dbReference type="PRINTS" id="PR00598">
    <property type="entry name" value="HTHMARR"/>
</dbReference>
<keyword evidence="3" id="KW-0804">Transcription</keyword>
<evidence type="ECO:0000259" key="4">
    <source>
        <dbReference type="PROSITE" id="PS50995"/>
    </source>
</evidence>
<dbReference type="EMBL" id="JBCLUF010000001">
    <property type="protein sequence ID" value="MEY8661312.1"/>
    <property type="molecule type" value="Genomic_DNA"/>
</dbReference>
<dbReference type="InterPro" id="IPR036390">
    <property type="entry name" value="WH_DNA-bd_sf"/>
</dbReference>
<dbReference type="Gene3D" id="1.10.10.10">
    <property type="entry name" value="Winged helix-like DNA-binding domain superfamily/Winged helix DNA-binding domain"/>
    <property type="match status" value="1"/>
</dbReference>
<protein>
    <submittedName>
        <fullName evidence="5">MarR family transcriptional regulator</fullName>
    </submittedName>
</protein>
<dbReference type="SUPFAM" id="SSF46785">
    <property type="entry name" value="Winged helix' DNA-binding domain"/>
    <property type="match status" value="1"/>
</dbReference>
<gene>
    <name evidence="5" type="ORF">AALT52_00180</name>
</gene>
<dbReference type="PROSITE" id="PS50995">
    <property type="entry name" value="HTH_MARR_2"/>
    <property type="match status" value="1"/>
</dbReference>
<accession>A0ABV4DLG2</accession>
<organism evidence="5 6">
    <name type="scientific">Ligilactobacillus faecis</name>
    <dbReference type="NCBI Taxonomy" id="762833"/>
    <lineage>
        <taxon>Bacteria</taxon>
        <taxon>Bacillati</taxon>
        <taxon>Bacillota</taxon>
        <taxon>Bacilli</taxon>
        <taxon>Lactobacillales</taxon>
        <taxon>Lactobacillaceae</taxon>
        <taxon>Ligilactobacillus</taxon>
    </lineage>
</organism>
<reference evidence="5 6" key="1">
    <citation type="submission" date="2024-03" db="EMBL/GenBank/DDBJ databases">
        <title>Mouse gut bacterial collection (mGBC) of GemPharmatech.</title>
        <authorList>
            <person name="He Y."/>
            <person name="Dong L."/>
            <person name="Wu D."/>
            <person name="Gao X."/>
            <person name="Lin Z."/>
        </authorList>
    </citation>
    <scope>NUCLEOTIDE SEQUENCE [LARGE SCALE GENOMIC DNA]</scope>
    <source>
        <strain evidence="5 6">15-30</strain>
    </source>
</reference>
<dbReference type="InterPro" id="IPR000835">
    <property type="entry name" value="HTH_MarR-typ"/>
</dbReference>
<comment type="caution">
    <text evidence="5">The sequence shown here is derived from an EMBL/GenBank/DDBJ whole genome shotgun (WGS) entry which is preliminary data.</text>
</comment>
<keyword evidence="1" id="KW-0805">Transcription regulation</keyword>
<keyword evidence="6" id="KW-1185">Reference proteome</keyword>
<dbReference type="SMART" id="SM00347">
    <property type="entry name" value="HTH_MARR"/>
    <property type="match status" value="1"/>
</dbReference>
<proteinExistence type="predicted"/>
<dbReference type="Proteomes" id="UP001565236">
    <property type="component" value="Unassembled WGS sequence"/>
</dbReference>
<keyword evidence="2" id="KW-0238">DNA-binding</keyword>